<keyword evidence="3" id="KW-0375">Hydrogen ion transport</keyword>
<feature type="signal peptide" evidence="8">
    <location>
        <begin position="1"/>
        <end position="34"/>
    </location>
</feature>
<keyword evidence="7" id="KW-0812">Transmembrane</keyword>
<reference evidence="9" key="1">
    <citation type="submission" date="2021-05" db="EMBL/GenBank/DDBJ databases">
        <authorList>
            <person name="Alioto T."/>
            <person name="Alioto T."/>
            <person name="Gomez Garrido J."/>
        </authorList>
    </citation>
    <scope>NUCLEOTIDE SEQUENCE</scope>
</reference>
<keyword evidence="4" id="KW-0406">Ion transport</keyword>
<evidence type="ECO:0000256" key="5">
    <source>
        <dbReference type="ARBA" id="ARBA00023136"/>
    </source>
</evidence>
<evidence type="ECO:0000256" key="1">
    <source>
        <dbReference type="ARBA" id="ARBA00004370"/>
    </source>
</evidence>
<proteinExistence type="predicted"/>
<evidence type="ECO:0000256" key="7">
    <source>
        <dbReference type="SAM" id="Phobius"/>
    </source>
</evidence>
<keyword evidence="8" id="KW-0732">Signal</keyword>
<dbReference type="PRINTS" id="PR00125">
    <property type="entry name" value="ATPASEDELTA"/>
</dbReference>
<dbReference type="GO" id="GO:0016020">
    <property type="term" value="C:membrane"/>
    <property type="evidence" value="ECO:0007669"/>
    <property type="project" value="UniProtKB-SubCell"/>
</dbReference>
<keyword evidence="6" id="KW-0066">ATP synthesis</keyword>
<evidence type="ECO:0000256" key="4">
    <source>
        <dbReference type="ARBA" id="ARBA00023065"/>
    </source>
</evidence>
<keyword evidence="5 7" id="KW-0472">Membrane</keyword>
<sequence length="114" mass="12319">MFTPLKQKTVSTTMYLSKISFALVLVCLISIASCNPITPAPDPAGHSAKKGENILLTTKVNPALIGGMIVSIAAKYVDMSVARKIKKYPILTRAEVVICTRQPTGSGYWPRPLD</sequence>
<feature type="chain" id="PRO_5034624696" evidence="8">
    <location>
        <begin position="35"/>
        <end position="114"/>
    </location>
</feature>
<feature type="transmembrane region" description="Helical" evidence="7">
    <location>
        <begin position="58"/>
        <end position="77"/>
    </location>
</feature>
<dbReference type="PROSITE" id="PS51257">
    <property type="entry name" value="PROKAR_LIPOPROTEIN"/>
    <property type="match status" value="1"/>
</dbReference>
<dbReference type="AlphaFoldDB" id="A0A8D9EQ75"/>
<evidence type="ECO:0000256" key="3">
    <source>
        <dbReference type="ARBA" id="ARBA00022781"/>
    </source>
</evidence>
<dbReference type="InterPro" id="IPR000711">
    <property type="entry name" value="ATPase_OSCP/dsu"/>
</dbReference>
<dbReference type="GO" id="GO:0046933">
    <property type="term" value="F:proton-transporting ATP synthase activity, rotational mechanism"/>
    <property type="evidence" value="ECO:0007669"/>
    <property type="project" value="InterPro"/>
</dbReference>
<name>A0A8D9EQ75_9HEMI</name>
<evidence type="ECO:0000256" key="2">
    <source>
        <dbReference type="ARBA" id="ARBA00022448"/>
    </source>
</evidence>
<keyword evidence="2" id="KW-0813">Transport</keyword>
<keyword evidence="7" id="KW-1133">Transmembrane helix</keyword>
<accession>A0A8D9EQ75</accession>
<dbReference type="Pfam" id="PF00213">
    <property type="entry name" value="OSCP"/>
    <property type="match status" value="1"/>
</dbReference>
<dbReference type="EMBL" id="HBUF01557907">
    <property type="protein sequence ID" value="CAG6760904.1"/>
    <property type="molecule type" value="Transcribed_RNA"/>
</dbReference>
<evidence type="ECO:0000256" key="8">
    <source>
        <dbReference type="SAM" id="SignalP"/>
    </source>
</evidence>
<protein>
    <submittedName>
        <fullName evidence="9">ATP synthase subunit O, mitochondrial</fullName>
    </submittedName>
</protein>
<comment type="subcellular location">
    <subcellularLocation>
        <location evidence="1">Membrane</location>
    </subcellularLocation>
</comment>
<evidence type="ECO:0000313" key="9">
    <source>
        <dbReference type="EMBL" id="CAG6760904.1"/>
    </source>
</evidence>
<organism evidence="9">
    <name type="scientific">Cacopsylla melanoneura</name>
    <dbReference type="NCBI Taxonomy" id="428564"/>
    <lineage>
        <taxon>Eukaryota</taxon>
        <taxon>Metazoa</taxon>
        <taxon>Ecdysozoa</taxon>
        <taxon>Arthropoda</taxon>
        <taxon>Hexapoda</taxon>
        <taxon>Insecta</taxon>
        <taxon>Pterygota</taxon>
        <taxon>Neoptera</taxon>
        <taxon>Paraneoptera</taxon>
        <taxon>Hemiptera</taxon>
        <taxon>Sternorrhyncha</taxon>
        <taxon>Psylloidea</taxon>
        <taxon>Psyllidae</taxon>
        <taxon>Psyllinae</taxon>
        <taxon>Cacopsylla</taxon>
    </lineage>
</organism>
<evidence type="ECO:0000256" key="6">
    <source>
        <dbReference type="ARBA" id="ARBA00023310"/>
    </source>
</evidence>